<dbReference type="RefSeq" id="WP_166586106.1">
    <property type="nucleotide sequence ID" value="NZ_WWEO01000042.1"/>
</dbReference>
<comment type="caution">
    <text evidence="1">The sequence shown here is derived from an EMBL/GenBank/DDBJ whole genome shotgun (WGS) entry which is preliminary data.</text>
</comment>
<proteinExistence type="predicted"/>
<name>A0A965ZI63_9SPHI</name>
<dbReference type="EMBL" id="WWEO01000042">
    <property type="protein sequence ID" value="NCD70141.1"/>
    <property type="molecule type" value="Genomic_DNA"/>
</dbReference>
<keyword evidence="2" id="KW-1185">Reference proteome</keyword>
<dbReference type="AlphaFoldDB" id="A0A965ZI63"/>
<evidence type="ECO:0000313" key="2">
    <source>
        <dbReference type="Proteomes" id="UP000638732"/>
    </source>
</evidence>
<reference evidence="1" key="1">
    <citation type="submission" date="2020-01" db="EMBL/GenBank/DDBJ databases">
        <authorList>
            <person name="Seo Y.L."/>
        </authorList>
    </citation>
    <scope>NUCLEOTIDE SEQUENCE</scope>
    <source>
        <strain evidence="1">R11</strain>
    </source>
</reference>
<dbReference type="Proteomes" id="UP000638732">
    <property type="component" value="Unassembled WGS sequence"/>
</dbReference>
<reference evidence="1" key="2">
    <citation type="submission" date="2020-10" db="EMBL/GenBank/DDBJ databases">
        <title>Mucilaginibacter sp. nov., isolated from soil.</title>
        <authorList>
            <person name="Jeon C.O."/>
        </authorList>
    </citation>
    <scope>NUCLEOTIDE SEQUENCE</scope>
    <source>
        <strain evidence="1">R11</strain>
    </source>
</reference>
<sequence>MEKVDYQPFAEITKCFPLCEKNSQIFSSWITICLKNAKILIKNADKNAWILKGILRENRLWKKFLFEISK</sequence>
<accession>A0A965ZI63</accession>
<gene>
    <name evidence="1" type="ORF">GSY63_12295</name>
</gene>
<protein>
    <submittedName>
        <fullName evidence="1">Uncharacterized protein</fullName>
    </submittedName>
</protein>
<organism evidence="1 2">
    <name type="scientific">Mucilaginibacter agri</name>
    <dbReference type="NCBI Taxonomy" id="2695265"/>
    <lineage>
        <taxon>Bacteria</taxon>
        <taxon>Pseudomonadati</taxon>
        <taxon>Bacteroidota</taxon>
        <taxon>Sphingobacteriia</taxon>
        <taxon>Sphingobacteriales</taxon>
        <taxon>Sphingobacteriaceae</taxon>
        <taxon>Mucilaginibacter</taxon>
    </lineage>
</organism>
<evidence type="ECO:0000313" key="1">
    <source>
        <dbReference type="EMBL" id="NCD70141.1"/>
    </source>
</evidence>